<feature type="transmembrane region" description="Helical" evidence="6">
    <location>
        <begin position="30"/>
        <end position="52"/>
    </location>
</feature>
<dbReference type="PROSITE" id="PS50086">
    <property type="entry name" value="TBC_RABGAP"/>
    <property type="match status" value="1"/>
</dbReference>
<dbReference type="Pfam" id="PF00566">
    <property type="entry name" value="RabGAP-TBC"/>
    <property type="match status" value="1"/>
</dbReference>
<feature type="region of interest" description="Disordered" evidence="5">
    <location>
        <begin position="454"/>
        <end position="630"/>
    </location>
</feature>
<feature type="compositionally biased region" description="Basic and acidic residues" evidence="5">
    <location>
        <begin position="649"/>
        <end position="658"/>
    </location>
</feature>
<dbReference type="Gene3D" id="1.10.8.270">
    <property type="entry name" value="putative rabgap domain of human tbc1 domain family member 14 like domains"/>
    <property type="match status" value="1"/>
</dbReference>
<feature type="region of interest" description="Disordered" evidence="5">
    <location>
        <begin position="649"/>
        <end position="689"/>
    </location>
</feature>
<feature type="compositionally biased region" description="Polar residues" evidence="5">
    <location>
        <begin position="406"/>
        <end position="430"/>
    </location>
</feature>
<keyword evidence="4 6" id="KW-0472">Membrane</keyword>
<dbReference type="OrthoDB" id="289721at2759"/>
<protein>
    <recommendedName>
        <fullName evidence="7">Rab-GAP TBC domain-containing protein</fullName>
    </recommendedName>
</protein>
<accession>V5GBC6</accession>
<feature type="region of interest" description="Disordered" evidence="5">
    <location>
        <begin position="340"/>
        <end position="366"/>
    </location>
</feature>
<dbReference type="SMART" id="SM00164">
    <property type="entry name" value="TBC"/>
    <property type="match status" value="1"/>
</dbReference>
<dbReference type="FunFam" id="1.10.10.750:FF:000013">
    <property type="entry name" value="Similar to TBC domain protein"/>
    <property type="match status" value="1"/>
</dbReference>
<dbReference type="HOGENOM" id="CLU_009825_0_0_1"/>
<organism evidence="8 9">
    <name type="scientific">Byssochlamys spectabilis (strain No. 5 / NBRC 109023)</name>
    <name type="common">Paecilomyces variotii</name>
    <dbReference type="NCBI Taxonomy" id="1356009"/>
    <lineage>
        <taxon>Eukaryota</taxon>
        <taxon>Fungi</taxon>
        <taxon>Dikarya</taxon>
        <taxon>Ascomycota</taxon>
        <taxon>Pezizomycotina</taxon>
        <taxon>Eurotiomycetes</taxon>
        <taxon>Eurotiomycetidae</taxon>
        <taxon>Eurotiales</taxon>
        <taxon>Thermoascaceae</taxon>
        <taxon>Paecilomyces</taxon>
    </lineage>
</organism>
<dbReference type="GO" id="GO:0005096">
    <property type="term" value="F:GTPase activator activity"/>
    <property type="evidence" value="ECO:0007669"/>
    <property type="project" value="TreeGrafter"/>
</dbReference>
<dbReference type="InterPro" id="IPR053949">
    <property type="entry name" value="SBE2/SBE22_M"/>
</dbReference>
<evidence type="ECO:0000259" key="7">
    <source>
        <dbReference type="PROSITE" id="PS50086"/>
    </source>
</evidence>
<feature type="compositionally biased region" description="Low complexity" evidence="5">
    <location>
        <begin position="562"/>
        <end position="574"/>
    </location>
</feature>
<evidence type="ECO:0000256" key="3">
    <source>
        <dbReference type="ARBA" id="ARBA00022989"/>
    </source>
</evidence>
<dbReference type="GO" id="GO:0012505">
    <property type="term" value="C:endomembrane system"/>
    <property type="evidence" value="ECO:0007669"/>
    <property type="project" value="UniProtKB-SubCell"/>
</dbReference>
<dbReference type="FunFam" id="1.10.8.270:FF:000034">
    <property type="entry name" value="TBC (Tre-2/Bub2/Cdc16) domain family"/>
    <property type="match status" value="1"/>
</dbReference>
<evidence type="ECO:0000313" key="8">
    <source>
        <dbReference type="EMBL" id="GAD98227.1"/>
    </source>
</evidence>
<evidence type="ECO:0000256" key="6">
    <source>
        <dbReference type="SAM" id="Phobius"/>
    </source>
</evidence>
<feature type="compositionally biased region" description="Low complexity" evidence="5">
    <location>
        <begin position="494"/>
        <end position="509"/>
    </location>
</feature>
<dbReference type="EMBL" id="BAUL01000235">
    <property type="protein sequence ID" value="GAD98227.1"/>
    <property type="molecule type" value="Genomic_DNA"/>
</dbReference>
<dbReference type="InterPro" id="IPR035969">
    <property type="entry name" value="Rab-GAP_TBC_sf"/>
</dbReference>
<evidence type="ECO:0000256" key="4">
    <source>
        <dbReference type="ARBA" id="ARBA00023136"/>
    </source>
</evidence>
<feature type="compositionally biased region" description="Low complexity" evidence="5">
    <location>
        <begin position="349"/>
        <end position="366"/>
    </location>
</feature>
<keyword evidence="2 6" id="KW-0812">Transmembrane</keyword>
<feature type="region of interest" description="Disordered" evidence="5">
    <location>
        <begin position="72"/>
        <end position="97"/>
    </location>
</feature>
<evidence type="ECO:0000313" key="9">
    <source>
        <dbReference type="Proteomes" id="UP000018001"/>
    </source>
</evidence>
<comment type="caution">
    <text evidence="8">The sequence shown here is derived from an EMBL/GenBank/DDBJ whole genome shotgun (WGS) entry which is preliminary data.</text>
</comment>
<dbReference type="InterPro" id="IPR003807">
    <property type="entry name" value="DUF202"/>
</dbReference>
<dbReference type="Gene3D" id="1.10.472.80">
    <property type="entry name" value="Ypt/Rab-GAP domain of gyp1p, domain 3"/>
    <property type="match status" value="1"/>
</dbReference>
<dbReference type="InterPro" id="IPR050302">
    <property type="entry name" value="Rab_GAP_TBC_domain"/>
</dbReference>
<dbReference type="Proteomes" id="UP000018001">
    <property type="component" value="Unassembled WGS sequence"/>
</dbReference>
<dbReference type="Pfam" id="PF02656">
    <property type="entry name" value="DUF202"/>
    <property type="match status" value="1"/>
</dbReference>
<evidence type="ECO:0000256" key="5">
    <source>
        <dbReference type="SAM" id="MobiDB-lite"/>
    </source>
</evidence>
<dbReference type="Pfam" id="PF22874">
    <property type="entry name" value="SBE2_M"/>
    <property type="match status" value="1"/>
</dbReference>
<feature type="compositionally biased region" description="Low complexity" evidence="5">
    <location>
        <begin position="72"/>
        <end position="82"/>
    </location>
</feature>
<feature type="compositionally biased region" description="Acidic residues" evidence="5">
    <location>
        <begin position="529"/>
        <end position="542"/>
    </location>
</feature>
<gene>
    <name evidence="8" type="ORF">PVAR5_6918</name>
</gene>
<name>V5GBC6_BYSSN</name>
<dbReference type="SUPFAM" id="SSF47923">
    <property type="entry name" value="Ypt/Rab-GAP domain of gyp1p"/>
    <property type="match status" value="2"/>
</dbReference>
<sequence length="1092" mass="120314">MLSFFRRILPRPVANSGSELRDHLANERTFLSWTRMGLAFAAMALALGRLSLIDHMVHSRWGGNLNGNGNALLSSSTSTSPPTDKKETTTTASSETRSLPGADLVASRVCQGISIWCFGYGLFRYVSVRNYLTRGLFVPGIWGPIFMTCGSLGVFATVMHFDWRREPVAALASGVGKEKKRDCPTDQIVARGCQARQTEEALNNNAPWAIPDLAASGTACPSRPPSRIPDRIIPLHPVTTVSSFSNGLDVVFFFCFFSFFSPLSPSSIVHTPLVPILSFFLDQFPLVVLLLHPDLLRAVATVTSIKILSVGLIFPPFVSNSKHRINRAFPEPLVEMATVCSPNSPPELSGSKSSKSSSFQSSSQFSGTDGLFTDISNFEDIGLEDDADVPYMDPYATVLPRSSTRTAPTVTRVKSTSMISCSRELTSGSKTKNDYPPLQGQINGALAQKNLESLNPSRKSGRRDFTSPSVASLPIRSSGRRRSRSPSPNPPSVLSPSPSSSTLTLSPLSARNGGRRQSWQPTRKSVKELEEEYHDSDEDLPDDASLWNVPISPRPYQERAASRSASPDARASTPRPLPLSHAVPEGRPVSPGASPRTSPSLPRPKSRVSRSTSAGPKMGQISPRNPRTNSYNVVMSELSEEARILTEALEYHADDPQRTSDGSRSGRSSRRTSIDSKRGSNGIVELPPLQKSNIMIDPLPISKEKEKVLSRTRPSWLPPKDQKEEKKHLKEYKRMMAQSREADKRRAAKAASAQCQKDNTRQTLQRIWDDYVCPDWDRVVSEHRTRELWWRGVTPRSRGAVWQRAIGNELALTEETYKKALMRAKEVRSKTGDDAGESNRRMREWFSAIRNDVSSAFPDLNLFQEGGPLRDTLIDVLEAYSMYRSDVGYVYGLHSIAALLVLQMPTPATAFSVMANALNRPLPLAFLTSDPGAKGRTYSLASAALRYKFPRLSTHLCENMNLSDEDIWEPMFRSLFTNGLDLERVSRVWDCWVFEGDRVMIRAAVAILGCLQVQLFGFGPDEAGHAAIRDIVGWGPRDIGTKNQGTQNSSVTSGFGGGQIPNAGVGKYWLLDSAGDEDGFMIQVREAGKTQQ</sequence>
<dbReference type="GO" id="GO:0031267">
    <property type="term" value="F:small GTPase binding"/>
    <property type="evidence" value="ECO:0007669"/>
    <property type="project" value="TreeGrafter"/>
</dbReference>
<dbReference type="eggNOG" id="KOG2223">
    <property type="taxonomic scope" value="Eukaryota"/>
</dbReference>
<keyword evidence="3 6" id="KW-1133">Transmembrane helix</keyword>
<proteinExistence type="predicted"/>
<comment type="subcellular location">
    <subcellularLocation>
        <location evidence="1">Endomembrane system</location>
        <topology evidence="1">Multi-pass membrane protein</topology>
    </subcellularLocation>
</comment>
<feature type="transmembrane region" description="Helical" evidence="6">
    <location>
        <begin position="105"/>
        <end position="123"/>
    </location>
</feature>
<feature type="transmembrane region" description="Helical" evidence="6">
    <location>
        <begin position="135"/>
        <end position="158"/>
    </location>
</feature>
<dbReference type="InParanoid" id="V5GBC6"/>
<dbReference type="InterPro" id="IPR000195">
    <property type="entry name" value="Rab-GAP-TBC_dom"/>
</dbReference>
<reference evidence="9" key="1">
    <citation type="journal article" date="2014" name="Genome Announc.">
        <title>Draft genome sequence of the formaldehyde-resistant fungus Byssochlamys spectabilis No. 5 (anamorph Paecilomyces variotii No. 5) (NBRC109023).</title>
        <authorList>
            <person name="Oka T."/>
            <person name="Ekino K."/>
            <person name="Fukuda K."/>
            <person name="Nomura Y."/>
        </authorList>
    </citation>
    <scope>NUCLEOTIDE SEQUENCE [LARGE SCALE GENOMIC DNA]</scope>
    <source>
        <strain evidence="9">No. 5 / NBRC 109023</strain>
    </source>
</reference>
<evidence type="ECO:0000256" key="1">
    <source>
        <dbReference type="ARBA" id="ARBA00004127"/>
    </source>
</evidence>
<keyword evidence="9" id="KW-1185">Reference proteome</keyword>
<feature type="domain" description="Rab-GAP TBC" evidence="7">
    <location>
        <begin position="792"/>
        <end position="996"/>
    </location>
</feature>
<evidence type="ECO:0000256" key="2">
    <source>
        <dbReference type="ARBA" id="ARBA00022692"/>
    </source>
</evidence>
<feature type="region of interest" description="Disordered" evidence="5">
    <location>
        <begin position="406"/>
        <end position="441"/>
    </location>
</feature>
<dbReference type="PANTHER" id="PTHR47219:SF9">
    <property type="entry name" value="GTPASE ACTIVATING PROTEIN AND CENTROSOME-ASSOCIATED, ISOFORM B"/>
    <property type="match status" value="1"/>
</dbReference>
<dbReference type="PANTHER" id="PTHR47219">
    <property type="entry name" value="RAB GTPASE-ACTIVATING PROTEIN 1-LIKE"/>
    <property type="match status" value="1"/>
</dbReference>
<dbReference type="AlphaFoldDB" id="V5GBC6"/>
<dbReference type="Gene3D" id="1.10.10.750">
    <property type="entry name" value="Ypt/Rab-GAP domain of gyp1p, domain 1"/>
    <property type="match status" value="1"/>
</dbReference>